<dbReference type="PANTHER" id="PTHR36689:SF1">
    <property type="entry name" value="POU CLASS 2 HOMEOBOX ASSOCIATING FACTOR 3"/>
    <property type="match status" value="1"/>
</dbReference>
<evidence type="ECO:0000313" key="5">
    <source>
        <dbReference type="EMBL" id="KAG7471377.1"/>
    </source>
</evidence>
<dbReference type="InterPro" id="IPR043265">
    <property type="entry name" value="OCAT2"/>
</dbReference>
<evidence type="ECO:0000313" key="6">
    <source>
        <dbReference type="Proteomes" id="UP001046870"/>
    </source>
</evidence>
<keyword evidence="2" id="KW-0010">Activator</keyword>
<name>A0A9D3Q1G2_MEGAT</name>
<evidence type="ECO:0000256" key="3">
    <source>
        <dbReference type="ARBA" id="ARBA00023163"/>
    </source>
</evidence>
<dbReference type="EMBL" id="JAFDVH010000009">
    <property type="protein sequence ID" value="KAG7471377.1"/>
    <property type="molecule type" value="Genomic_DNA"/>
</dbReference>
<dbReference type="PROSITE" id="PS52003">
    <property type="entry name" value="OCA"/>
    <property type="match status" value="1"/>
</dbReference>
<dbReference type="GO" id="GO:0003677">
    <property type="term" value="F:DNA binding"/>
    <property type="evidence" value="ECO:0007669"/>
    <property type="project" value="InterPro"/>
</dbReference>
<evidence type="ECO:0000256" key="2">
    <source>
        <dbReference type="ARBA" id="ARBA00023159"/>
    </source>
</evidence>
<dbReference type="AlphaFoldDB" id="A0A9D3Q1G2"/>
<proteinExistence type="predicted"/>
<evidence type="ECO:0000259" key="4">
    <source>
        <dbReference type="PROSITE" id="PS52003"/>
    </source>
</evidence>
<evidence type="ECO:0000256" key="1">
    <source>
        <dbReference type="ARBA" id="ARBA00023015"/>
    </source>
</evidence>
<keyword evidence="3" id="KW-0804">Transcription</keyword>
<reference evidence="5" key="1">
    <citation type="submission" date="2021-01" db="EMBL/GenBank/DDBJ databases">
        <authorList>
            <person name="Zahm M."/>
            <person name="Roques C."/>
            <person name="Cabau C."/>
            <person name="Klopp C."/>
            <person name="Donnadieu C."/>
            <person name="Jouanno E."/>
            <person name="Lampietro C."/>
            <person name="Louis A."/>
            <person name="Herpin A."/>
            <person name="Echchiki A."/>
            <person name="Berthelot C."/>
            <person name="Parey E."/>
            <person name="Roest-Crollius H."/>
            <person name="Braasch I."/>
            <person name="Postlethwait J."/>
            <person name="Bobe J."/>
            <person name="Montfort J."/>
            <person name="Bouchez O."/>
            <person name="Begum T."/>
            <person name="Mejri S."/>
            <person name="Adams A."/>
            <person name="Chen W.-J."/>
            <person name="Guiguen Y."/>
        </authorList>
    </citation>
    <scope>NUCLEOTIDE SEQUENCE</scope>
    <source>
        <strain evidence="5">YG-15Mar2019-1</strain>
        <tissue evidence="5">Brain</tissue>
    </source>
</reference>
<feature type="domain" description="OCA" evidence="4">
    <location>
        <begin position="6"/>
        <end position="28"/>
    </location>
</feature>
<sequence length="242" mass="26536">MSGVKPKVYQGVRVKATVKELLEKRRALQAAIKTTAISQSVAIQDVCSPSFPAYPFDACPGNSMPDGSFQPRQYADNFCNVPLEAGAFDNQQLVNMMLQPENFGNSFLPPASSAPTWPHGHFASNSDYYSHAMAPSSPSDSINLPSPVDYSSYSPPQCYSSSSSCYSSPTRMDSGYGLAPECYHYQHCGPQHCYCVSHWSGPQDSMANIEYAPFGTSDSTYAAAVEENYFRRDMPSTEICYL</sequence>
<dbReference type="OrthoDB" id="9942157at2759"/>
<keyword evidence="6" id="KW-1185">Reference proteome</keyword>
<gene>
    <name evidence="5" type="ORF">MATL_G00124010</name>
</gene>
<dbReference type="Proteomes" id="UP001046870">
    <property type="component" value="Chromosome 9"/>
</dbReference>
<protein>
    <recommendedName>
        <fullName evidence="4">OCA domain-containing protein</fullName>
    </recommendedName>
</protein>
<dbReference type="InterPro" id="IPR047571">
    <property type="entry name" value="OCA"/>
</dbReference>
<comment type="caution">
    <text evidence="5">The sequence shown here is derived from an EMBL/GenBank/DDBJ whole genome shotgun (WGS) entry which is preliminary data.</text>
</comment>
<organism evidence="5 6">
    <name type="scientific">Megalops atlanticus</name>
    <name type="common">Tarpon</name>
    <name type="synonym">Clupea gigantea</name>
    <dbReference type="NCBI Taxonomy" id="7932"/>
    <lineage>
        <taxon>Eukaryota</taxon>
        <taxon>Metazoa</taxon>
        <taxon>Chordata</taxon>
        <taxon>Craniata</taxon>
        <taxon>Vertebrata</taxon>
        <taxon>Euteleostomi</taxon>
        <taxon>Actinopterygii</taxon>
        <taxon>Neopterygii</taxon>
        <taxon>Teleostei</taxon>
        <taxon>Elopiformes</taxon>
        <taxon>Megalopidae</taxon>
        <taxon>Megalops</taxon>
    </lineage>
</organism>
<dbReference type="GO" id="GO:0070974">
    <property type="term" value="F:POU domain binding"/>
    <property type="evidence" value="ECO:0007669"/>
    <property type="project" value="InterPro"/>
</dbReference>
<dbReference type="PANTHER" id="PTHR36689">
    <property type="entry name" value="COLORECTAL CANCER-ASSOCIATED PROTEIN 2"/>
    <property type="match status" value="1"/>
</dbReference>
<keyword evidence="1" id="KW-0805">Transcription regulation</keyword>
<accession>A0A9D3Q1G2</accession>